<evidence type="ECO:0000256" key="1">
    <source>
        <dbReference type="SAM" id="MobiDB-lite"/>
    </source>
</evidence>
<dbReference type="Proteomes" id="UP000053477">
    <property type="component" value="Unassembled WGS sequence"/>
</dbReference>
<keyword evidence="3" id="KW-1185">Reference proteome</keyword>
<dbReference type="InParanoid" id="A0A0H2R8A3"/>
<accession>A0A0H2R8A3</accession>
<proteinExistence type="predicted"/>
<dbReference type="EMBL" id="KQ086107">
    <property type="protein sequence ID" value="KLO08065.1"/>
    <property type="molecule type" value="Genomic_DNA"/>
</dbReference>
<dbReference type="InterPro" id="IPR032675">
    <property type="entry name" value="LRR_dom_sf"/>
</dbReference>
<protein>
    <submittedName>
        <fullName evidence="2">Uncharacterized protein</fullName>
    </submittedName>
</protein>
<sequence>MASERDDVLGAVSNWLDYRIASSAELGKEMDTLRLVSSAEMRGNTALRNHVREVVCRLQRLSSTLNELAVAAKEQIDAFGDVSRKCGIALLPDEVLATIFDFAVEHWKKWKMAVKLSHVDRQFRSVALESPRLWTQMSSRGEMVKTCFSRTKGLPLEVDLHVHCYHSPVECRFDPVLLELLPLAKNWGTLSIFFGFLHSRDEESRGQNLSGRTMRHASVDAPLLRKLTFYGEQYEVAPHDVFDWSLWNCPQLRYLDADKYFPLHLPGLSNVSTLYITLHTNDENMSEILSEITGMKNMDFLSLEFVHTHENWDIEVLERFEFPQVRRLKITTTLSYLKEDINTSLKRIIFSSLFFPGAVEFHLELNGGDLSDFEYDSYFEIRGIRDYDFNKEINRIFRHVDQFPLVEFFSLDISSPIGDRRSRVSIPFNMLPSLKRFVFDSNTSFTIEEPEDPDEIYYEEENMVAPRVVGDVLPVLESMTFRLRAGKPAVIAGWVGQYLRGLKEGGRWNELLELVVMGYGASDLGKMSYVGEKALEWCDDQLREEQGEEESATTDDADSDDESGEEDDETDETGEDEDEDEDEEDEEEP</sequence>
<dbReference type="SUPFAM" id="SSF52047">
    <property type="entry name" value="RNI-like"/>
    <property type="match status" value="1"/>
</dbReference>
<evidence type="ECO:0000313" key="3">
    <source>
        <dbReference type="Proteomes" id="UP000053477"/>
    </source>
</evidence>
<evidence type="ECO:0000313" key="2">
    <source>
        <dbReference type="EMBL" id="KLO08065.1"/>
    </source>
</evidence>
<feature type="region of interest" description="Disordered" evidence="1">
    <location>
        <begin position="540"/>
        <end position="589"/>
    </location>
</feature>
<feature type="compositionally biased region" description="Acidic residues" evidence="1">
    <location>
        <begin position="546"/>
        <end position="589"/>
    </location>
</feature>
<dbReference type="AlphaFoldDB" id="A0A0H2R8A3"/>
<reference evidence="2 3" key="1">
    <citation type="submission" date="2015-04" db="EMBL/GenBank/DDBJ databases">
        <title>Complete genome sequence of Schizopora paradoxa KUC8140, a cosmopolitan wood degrader in East Asia.</title>
        <authorList>
            <consortium name="DOE Joint Genome Institute"/>
            <person name="Min B."/>
            <person name="Park H."/>
            <person name="Jang Y."/>
            <person name="Kim J.-J."/>
            <person name="Kim K.H."/>
            <person name="Pangilinan J."/>
            <person name="Lipzen A."/>
            <person name="Riley R."/>
            <person name="Grigoriev I.V."/>
            <person name="Spatafora J.W."/>
            <person name="Choi I.-G."/>
        </authorList>
    </citation>
    <scope>NUCLEOTIDE SEQUENCE [LARGE SCALE GENOMIC DNA]</scope>
    <source>
        <strain evidence="2 3">KUC8140</strain>
    </source>
</reference>
<gene>
    <name evidence="2" type="ORF">SCHPADRAFT_932008</name>
</gene>
<dbReference type="Gene3D" id="3.80.10.10">
    <property type="entry name" value="Ribonuclease Inhibitor"/>
    <property type="match status" value="1"/>
</dbReference>
<dbReference type="OrthoDB" id="3181669at2759"/>
<organism evidence="2 3">
    <name type="scientific">Schizopora paradoxa</name>
    <dbReference type="NCBI Taxonomy" id="27342"/>
    <lineage>
        <taxon>Eukaryota</taxon>
        <taxon>Fungi</taxon>
        <taxon>Dikarya</taxon>
        <taxon>Basidiomycota</taxon>
        <taxon>Agaricomycotina</taxon>
        <taxon>Agaricomycetes</taxon>
        <taxon>Hymenochaetales</taxon>
        <taxon>Schizoporaceae</taxon>
        <taxon>Schizopora</taxon>
    </lineage>
</organism>
<name>A0A0H2R8A3_9AGAM</name>